<dbReference type="PANTHER" id="PTHR43737:SF1">
    <property type="entry name" value="DUF1501 DOMAIN-CONTAINING PROTEIN"/>
    <property type="match status" value="1"/>
</dbReference>
<dbReference type="EMBL" id="DSOK01000344">
    <property type="protein sequence ID" value="HEN16253.1"/>
    <property type="molecule type" value="Genomic_DNA"/>
</dbReference>
<proteinExistence type="predicted"/>
<dbReference type="InterPro" id="IPR010869">
    <property type="entry name" value="DUF1501"/>
</dbReference>
<organism evidence="1">
    <name type="scientific">Schlesneria paludicola</name>
    <dbReference type="NCBI Taxonomy" id="360056"/>
    <lineage>
        <taxon>Bacteria</taxon>
        <taxon>Pseudomonadati</taxon>
        <taxon>Planctomycetota</taxon>
        <taxon>Planctomycetia</taxon>
        <taxon>Planctomycetales</taxon>
        <taxon>Planctomycetaceae</taxon>
        <taxon>Schlesneria</taxon>
    </lineage>
</organism>
<dbReference type="InterPro" id="IPR017850">
    <property type="entry name" value="Alkaline_phosphatase_core_sf"/>
</dbReference>
<name>A0A7C2P4K2_9PLAN</name>
<accession>A0A7C2P4K2</accession>
<dbReference type="SUPFAM" id="SSF53649">
    <property type="entry name" value="Alkaline phosphatase-like"/>
    <property type="match status" value="1"/>
</dbReference>
<dbReference type="PANTHER" id="PTHR43737">
    <property type="entry name" value="BLL7424 PROTEIN"/>
    <property type="match status" value="1"/>
</dbReference>
<evidence type="ECO:0000313" key="1">
    <source>
        <dbReference type="EMBL" id="HEN16253.1"/>
    </source>
</evidence>
<gene>
    <name evidence="1" type="ORF">ENQ76_12395</name>
</gene>
<reference evidence="1" key="1">
    <citation type="journal article" date="2020" name="mSystems">
        <title>Genome- and Community-Level Interaction Insights into Carbon Utilization and Element Cycling Functions of Hydrothermarchaeota in Hydrothermal Sediment.</title>
        <authorList>
            <person name="Zhou Z."/>
            <person name="Liu Y."/>
            <person name="Xu W."/>
            <person name="Pan J."/>
            <person name="Luo Z.H."/>
            <person name="Li M."/>
        </authorList>
    </citation>
    <scope>NUCLEOTIDE SEQUENCE [LARGE SCALE GENOMIC DNA]</scope>
    <source>
        <strain evidence="1">SpSt-339</strain>
    </source>
</reference>
<dbReference type="Pfam" id="PF07394">
    <property type="entry name" value="DUF1501"/>
    <property type="match status" value="1"/>
</dbReference>
<protein>
    <submittedName>
        <fullName evidence="1">DUF1501 domain-containing protein</fullName>
    </submittedName>
</protein>
<dbReference type="PROSITE" id="PS51318">
    <property type="entry name" value="TAT"/>
    <property type="match status" value="1"/>
</dbReference>
<dbReference type="AlphaFoldDB" id="A0A7C2P4K2"/>
<dbReference type="Gene3D" id="3.40.720.10">
    <property type="entry name" value="Alkaline Phosphatase, subunit A"/>
    <property type="match status" value="1"/>
</dbReference>
<dbReference type="InterPro" id="IPR006311">
    <property type="entry name" value="TAT_signal"/>
</dbReference>
<comment type="caution">
    <text evidence="1">The sequence shown here is derived from an EMBL/GenBank/DDBJ whole genome shotgun (WGS) entry which is preliminary data.</text>
</comment>
<sequence length="471" mass="51900">MLQLLNGNRRAVLQAGGAGLLGLSLPKLLAAEEQTPFANARAKSVIFLFLFGGPSQHETFDLKPDAPETIRGRFRPIASRTPGLQICEKLHRLAAISDRFAVLRTMSHPYNDHSGGGHYIQTGKQWQIPIGGGFNATPKDWPSMGSVVDCLATRQFGPPRDLPNYAVVPNSLGRIQTYSVQLVRPGEYAGWLGRSYDPVTTRIDKRDKKDNPYFRDCTDDELTFSLDGLLSPQELTLDRLNRRQSLLEQFDAELSRLDAPKTLSEFDRFQQRALNLVTSTRTREAFDITREPAAVRDRYGRHLFGQSTLLARRLVEAGVRFVTVHWDCPDGYSWDSHTHANDVANHLLPGFDQAASALLEDLADRGLLEETLVVACGEMGRTPQVNKTGGRDHWSTLFPALLAGAGIRGGLAHGQSDKDGAYPATQPVRPEDLAATIYHALGIDPHVRLPDAQGRPVPVLEEATVQGSVFG</sequence>